<dbReference type="Proteomes" id="UP000735302">
    <property type="component" value="Unassembled WGS sequence"/>
</dbReference>
<organism evidence="1 2">
    <name type="scientific">Plakobranchus ocellatus</name>
    <dbReference type="NCBI Taxonomy" id="259542"/>
    <lineage>
        <taxon>Eukaryota</taxon>
        <taxon>Metazoa</taxon>
        <taxon>Spiralia</taxon>
        <taxon>Lophotrochozoa</taxon>
        <taxon>Mollusca</taxon>
        <taxon>Gastropoda</taxon>
        <taxon>Heterobranchia</taxon>
        <taxon>Euthyneura</taxon>
        <taxon>Panpulmonata</taxon>
        <taxon>Sacoglossa</taxon>
        <taxon>Placobranchoidea</taxon>
        <taxon>Plakobranchidae</taxon>
        <taxon>Plakobranchus</taxon>
    </lineage>
</organism>
<gene>
    <name evidence="1" type="ORF">PoB_006739500</name>
</gene>
<comment type="caution">
    <text evidence="1">The sequence shown here is derived from an EMBL/GenBank/DDBJ whole genome shotgun (WGS) entry which is preliminary data.</text>
</comment>
<name>A0AAV4DAA2_9GAST</name>
<protein>
    <submittedName>
        <fullName evidence="1">Uncharacterized protein</fullName>
    </submittedName>
</protein>
<dbReference type="AlphaFoldDB" id="A0AAV4DAA2"/>
<dbReference type="EMBL" id="BLXT01007646">
    <property type="protein sequence ID" value="GFO40890.1"/>
    <property type="molecule type" value="Genomic_DNA"/>
</dbReference>
<reference evidence="1 2" key="1">
    <citation type="journal article" date="2021" name="Elife">
        <title>Chloroplast acquisition without the gene transfer in kleptoplastic sea slugs, Plakobranchus ocellatus.</title>
        <authorList>
            <person name="Maeda T."/>
            <person name="Takahashi S."/>
            <person name="Yoshida T."/>
            <person name="Shimamura S."/>
            <person name="Takaki Y."/>
            <person name="Nagai Y."/>
            <person name="Toyoda A."/>
            <person name="Suzuki Y."/>
            <person name="Arimoto A."/>
            <person name="Ishii H."/>
            <person name="Satoh N."/>
            <person name="Nishiyama T."/>
            <person name="Hasebe M."/>
            <person name="Maruyama T."/>
            <person name="Minagawa J."/>
            <person name="Obokata J."/>
            <person name="Shigenobu S."/>
        </authorList>
    </citation>
    <scope>NUCLEOTIDE SEQUENCE [LARGE SCALE GENOMIC DNA]</scope>
</reference>
<sequence>MVDLVLKLIDRGENKGEGCGDGGIGTAEGCGSGPPSLLLAGGLPLAGPPPLDSLGSDCRLQSVCHGFHESCQIVEHASHHPQLHLVLKWWHVLGGTDSR</sequence>
<keyword evidence="2" id="KW-1185">Reference proteome</keyword>
<accession>A0AAV4DAA2</accession>
<proteinExistence type="predicted"/>
<evidence type="ECO:0000313" key="1">
    <source>
        <dbReference type="EMBL" id="GFO40890.1"/>
    </source>
</evidence>
<evidence type="ECO:0000313" key="2">
    <source>
        <dbReference type="Proteomes" id="UP000735302"/>
    </source>
</evidence>